<keyword evidence="4" id="KW-1185">Reference proteome</keyword>
<evidence type="ECO:0000313" key="4">
    <source>
        <dbReference type="Proteomes" id="UP000050525"/>
    </source>
</evidence>
<feature type="region of interest" description="Disordered" evidence="1">
    <location>
        <begin position="35"/>
        <end position="191"/>
    </location>
</feature>
<dbReference type="InterPro" id="IPR036051">
    <property type="entry name" value="KRAB_dom_sf"/>
</dbReference>
<gene>
    <name evidence="3" type="ORF">Y1Q_0014240</name>
</gene>
<protein>
    <recommendedName>
        <fullName evidence="2">KRAB domain-containing protein</fullName>
    </recommendedName>
</protein>
<dbReference type="SUPFAM" id="SSF109640">
    <property type="entry name" value="KRAB domain (Kruppel-associated box)"/>
    <property type="match status" value="1"/>
</dbReference>
<feature type="compositionally biased region" description="Acidic residues" evidence="1">
    <location>
        <begin position="104"/>
        <end position="116"/>
    </location>
</feature>
<feature type="domain" description="KRAB" evidence="2">
    <location>
        <begin position="194"/>
        <end position="223"/>
    </location>
</feature>
<proteinExistence type="predicted"/>
<reference evidence="3 4" key="1">
    <citation type="journal article" date="2012" name="Genome Biol.">
        <title>Sequencing three crocodilian genomes to illuminate the evolution of archosaurs and amniotes.</title>
        <authorList>
            <person name="St John J.A."/>
            <person name="Braun E.L."/>
            <person name="Isberg S.R."/>
            <person name="Miles L.G."/>
            <person name="Chong A.Y."/>
            <person name="Gongora J."/>
            <person name="Dalzell P."/>
            <person name="Moran C."/>
            <person name="Bed'hom B."/>
            <person name="Abzhanov A."/>
            <person name="Burgess S.C."/>
            <person name="Cooksey A.M."/>
            <person name="Castoe T.A."/>
            <person name="Crawford N.G."/>
            <person name="Densmore L.D."/>
            <person name="Drew J.C."/>
            <person name="Edwards S.V."/>
            <person name="Faircloth B.C."/>
            <person name="Fujita M.K."/>
            <person name="Greenwold M.J."/>
            <person name="Hoffmann F.G."/>
            <person name="Howard J.M."/>
            <person name="Iguchi T."/>
            <person name="Janes D.E."/>
            <person name="Khan S.Y."/>
            <person name="Kohno S."/>
            <person name="de Koning A.J."/>
            <person name="Lance S.L."/>
            <person name="McCarthy F.M."/>
            <person name="McCormack J.E."/>
            <person name="Merchant M.E."/>
            <person name="Peterson D.G."/>
            <person name="Pollock D.D."/>
            <person name="Pourmand N."/>
            <person name="Raney B.J."/>
            <person name="Roessler K.A."/>
            <person name="Sanford J.R."/>
            <person name="Sawyer R.H."/>
            <person name="Schmidt C.J."/>
            <person name="Triplett E.W."/>
            <person name="Tuberville T.D."/>
            <person name="Venegas-Anaya M."/>
            <person name="Howard J.T."/>
            <person name="Jarvis E.D."/>
            <person name="Guillette L.J.Jr."/>
            <person name="Glenn T.C."/>
            <person name="Green R.E."/>
            <person name="Ray D.A."/>
        </authorList>
    </citation>
    <scope>NUCLEOTIDE SEQUENCE [LARGE SCALE GENOMIC DNA]</scope>
    <source>
        <strain evidence="3">KSC_2009_1</strain>
    </source>
</reference>
<dbReference type="Gene3D" id="6.10.140.140">
    <property type="match status" value="1"/>
</dbReference>
<evidence type="ECO:0000259" key="2">
    <source>
        <dbReference type="PROSITE" id="PS50805"/>
    </source>
</evidence>
<organism evidence="3 4">
    <name type="scientific">Alligator mississippiensis</name>
    <name type="common">American alligator</name>
    <dbReference type="NCBI Taxonomy" id="8496"/>
    <lineage>
        <taxon>Eukaryota</taxon>
        <taxon>Metazoa</taxon>
        <taxon>Chordata</taxon>
        <taxon>Craniata</taxon>
        <taxon>Vertebrata</taxon>
        <taxon>Euteleostomi</taxon>
        <taxon>Archelosauria</taxon>
        <taxon>Archosauria</taxon>
        <taxon>Crocodylia</taxon>
        <taxon>Alligatoridae</taxon>
        <taxon>Alligatorinae</taxon>
        <taxon>Alligator</taxon>
    </lineage>
</organism>
<dbReference type="eggNOG" id="KOG1721">
    <property type="taxonomic scope" value="Eukaryota"/>
</dbReference>
<dbReference type="InterPro" id="IPR001909">
    <property type="entry name" value="KRAB"/>
</dbReference>
<evidence type="ECO:0000256" key="1">
    <source>
        <dbReference type="SAM" id="MobiDB-lite"/>
    </source>
</evidence>
<feature type="compositionally biased region" description="Low complexity" evidence="1">
    <location>
        <begin position="130"/>
        <end position="141"/>
    </location>
</feature>
<dbReference type="PROSITE" id="PS50805">
    <property type="entry name" value="KRAB"/>
    <property type="match status" value="1"/>
</dbReference>
<dbReference type="Pfam" id="PF01352">
    <property type="entry name" value="KRAB"/>
    <property type="match status" value="1"/>
</dbReference>
<dbReference type="EMBL" id="AKHW03001505">
    <property type="protein sequence ID" value="KYO41934.1"/>
    <property type="molecule type" value="Genomic_DNA"/>
</dbReference>
<comment type="caution">
    <text evidence="3">The sequence shown here is derived from an EMBL/GenBank/DDBJ whole genome shotgun (WGS) entry which is preliminary data.</text>
</comment>
<feature type="compositionally biased region" description="Basic and acidic residues" evidence="1">
    <location>
        <begin position="56"/>
        <end position="90"/>
    </location>
</feature>
<accession>A0A151NYS4</accession>
<sequence>MVKSALSPFPQVALQTRCPRQYLEVTVCVKVEEVSSDKMQSTAALQEPGASWPEQPKTHHADMSLEEWGEKETLGPQDKPPHVLKEEPLPHQESGNVSLCPAEDSPETEETWELSADESSLCYCPRQDPSLGAGAGILSGAEQQPSEDGPGNLELQRTSPGRPEERSSLTPEPGQVQRGQGRPPKQEESWELPEVFEDVAVYFTRREWELLDDDDKSVLSKHI</sequence>
<evidence type="ECO:0000313" key="3">
    <source>
        <dbReference type="EMBL" id="KYO41934.1"/>
    </source>
</evidence>
<name>A0A151NYS4_ALLMI</name>
<dbReference type="Proteomes" id="UP000050525">
    <property type="component" value="Unassembled WGS sequence"/>
</dbReference>
<dbReference type="GO" id="GO:0006355">
    <property type="term" value="P:regulation of DNA-templated transcription"/>
    <property type="evidence" value="ECO:0007669"/>
    <property type="project" value="InterPro"/>
</dbReference>
<dbReference type="AlphaFoldDB" id="A0A151NYS4"/>